<feature type="region of interest" description="Disordered" evidence="1">
    <location>
        <begin position="30"/>
        <end position="50"/>
    </location>
</feature>
<dbReference type="EMBL" id="LSZF01000026">
    <property type="protein sequence ID" value="OWM34466.1"/>
    <property type="molecule type" value="Genomic_DNA"/>
</dbReference>
<protein>
    <recommendedName>
        <fullName evidence="5">Secreted protein</fullName>
    </recommendedName>
</protein>
<feature type="compositionally biased region" description="Polar residues" evidence="1">
    <location>
        <begin position="37"/>
        <end position="50"/>
    </location>
</feature>
<dbReference type="AlphaFoldDB" id="A0A854NFF8"/>
<organism evidence="3 4">
    <name type="scientific">Corynebacterium diphtheriae bv. mitis</name>
    <dbReference type="NCBI Taxonomy" id="1806053"/>
    <lineage>
        <taxon>Bacteria</taxon>
        <taxon>Bacillati</taxon>
        <taxon>Actinomycetota</taxon>
        <taxon>Actinomycetes</taxon>
        <taxon>Mycobacteriales</taxon>
        <taxon>Corynebacteriaceae</taxon>
        <taxon>Corynebacterium</taxon>
    </lineage>
</organism>
<gene>
    <name evidence="3" type="ORF">AY602_07200</name>
</gene>
<feature type="chain" id="PRO_5038481160" description="Secreted protein" evidence="2">
    <location>
        <begin position="26"/>
        <end position="158"/>
    </location>
</feature>
<proteinExistence type="predicted"/>
<sequence length="158" mass="17098">MQKQQHRIAAMVVAGTLLASSGQFAIANAAEKETEQAPATSTQGSSNLAHSTFKSETPEVQPYGVKGFIAKKSLQGISWLLRNTPKKFIERAGDTLDDGARKKILQHSDEIADKIDEVAELPDLAHRTVKIKLTTALEPIVGTSYSLMIADVIAWLAL</sequence>
<keyword evidence="2" id="KW-0732">Signal</keyword>
<reference evidence="4" key="1">
    <citation type="submission" date="2016-02" db="EMBL/GenBank/DDBJ databases">
        <title>Genomic analyses of a collection of pathogenic Corynebacterium diphtheriae.</title>
        <authorList>
            <person name="Sangal V."/>
            <person name="Titov L."/>
        </authorList>
    </citation>
    <scope>NUCLEOTIDE SEQUENCE [LARGE SCALE GENOMIC DNA]</scope>
    <source>
        <strain evidence="4">1438</strain>
    </source>
</reference>
<evidence type="ECO:0008006" key="5">
    <source>
        <dbReference type="Google" id="ProtNLM"/>
    </source>
</evidence>
<evidence type="ECO:0000313" key="4">
    <source>
        <dbReference type="Proteomes" id="UP000197692"/>
    </source>
</evidence>
<dbReference type="RefSeq" id="WP_010934313.1">
    <property type="nucleotide sequence ID" value="NZ_LSZF01000026.1"/>
</dbReference>
<feature type="signal peptide" evidence="2">
    <location>
        <begin position="1"/>
        <end position="25"/>
    </location>
</feature>
<evidence type="ECO:0000256" key="1">
    <source>
        <dbReference type="SAM" id="MobiDB-lite"/>
    </source>
</evidence>
<name>A0A854NFF8_CORDP</name>
<evidence type="ECO:0000256" key="2">
    <source>
        <dbReference type="SAM" id="SignalP"/>
    </source>
</evidence>
<comment type="caution">
    <text evidence="3">The sequence shown here is derived from an EMBL/GenBank/DDBJ whole genome shotgun (WGS) entry which is preliminary data.</text>
</comment>
<dbReference type="Proteomes" id="UP000197692">
    <property type="component" value="Unassembled WGS sequence"/>
</dbReference>
<accession>A0A854NFF8</accession>
<evidence type="ECO:0000313" key="3">
    <source>
        <dbReference type="EMBL" id="OWM34466.1"/>
    </source>
</evidence>